<dbReference type="SUPFAM" id="SSF56801">
    <property type="entry name" value="Acetyl-CoA synthetase-like"/>
    <property type="match status" value="1"/>
</dbReference>
<comment type="caution">
    <text evidence="5">The sequence shown here is derived from an EMBL/GenBank/DDBJ whole genome shotgun (WGS) entry which is preliminary data.</text>
</comment>
<evidence type="ECO:0000256" key="2">
    <source>
        <dbReference type="ARBA" id="ARBA00022553"/>
    </source>
</evidence>
<keyword evidence="1" id="KW-0596">Phosphopantetheine</keyword>
<dbReference type="Proteomes" id="UP000239698">
    <property type="component" value="Unassembled WGS sequence"/>
</dbReference>
<dbReference type="InterPro" id="IPR045851">
    <property type="entry name" value="AMP-bd_C_sf"/>
</dbReference>
<proteinExistence type="predicted"/>
<keyword evidence="3" id="KW-0436">Ligase</keyword>
<evidence type="ECO:0000313" key="6">
    <source>
        <dbReference type="Proteomes" id="UP000239698"/>
    </source>
</evidence>
<accession>A0ABX5AEL1</accession>
<sequence>MDYVGRRDRQVKVGGQRIELGDVEAALTSAPGVHAAAAFVVGGTLVAVYTGRVAPEAVQSHASAVVPAALVPARLSAVAELPLTPHGKLDRAALTLLDRVPEAVGGRAPAGATEVTLSEAFATALGVSAVPADVDFFSLGGDSISAIAVVAAARRGGVPVSVVDLFETRTVEGLATRCSPAAATAGSQQRAVPLPASLVAARADGADIDAMTVSAPLGTADAAAARRALAEVVAARTELRVRLDRSRARLWRAFQVDHVPPGDGVSAAEGRLAAVETADDATQLIVHRMALPADAEQGLRRLVAEIGDAILAGEETL</sequence>
<dbReference type="InterPro" id="IPR006162">
    <property type="entry name" value="Ppantetheine_attach_site"/>
</dbReference>
<protein>
    <recommendedName>
        <fullName evidence="4">Carrier domain-containing protein</fullName>
    </recommendedName>
</protein>
<dbReference type="InterPro" id="IPR020806">
    <property type="entry name" value="PKS_PP-bd"/>
</dbReference>
<dbReference type="Gene3D" id="3.40.50.1820">
    <property type="entry name" value="alpha/beta hydrolase"/>
    <property type="match status" value="1"/>
</dbReference>
<dbReference type="PANTHER" id="PTHR45527:SF10">
    <property type="entry name" value="PYOCHELIN SYNTHASE PCHF"/>
    <property type="match status" value="1"/>
</dbReference>
<dbReference type="InterPro" id="IPR009081">
    <property type="entry name" value="PP-bd_ACP"/>
</dbReference>
<dbReference type="Pfam" id="PF00550">
    <property type="entry name" value="PP-binding"/>
    <property type="match status" value="1"/>
</dbReference>
<feature type="domain" description="Carrier" evidence="4">
    <location>
        <begin position="108"/>
        <end position="182"/>
    </location>
</feature>
<evidence type="ECO:0000313" key="5">
    <source>
        <dbReference type="EMBL" id="PPH78116.1"/>
    </source>
</evidence>
<keyword evidence="2" id="KW-0597">Phosphoprotein</keyword>
<dbReference type="PANTHER" id="PTHR45527">
    <property type="entry name" value="NONRIBOSOMAL PEPTIDE SYNTHETASE"/>
    <property type="match status" value="1"/>
</dbReference>
<reference evidence="5 6" key="1">
    <citation type="submission" date="2018-02" db="EMBL/GenBank/DDBJ databases">
        <title>Bacteriophage NCPPB3778 and a type I-E CRISPR drive the evolution of the US Biological Select Agent, Rathayibacter toxicus.</title>
        <authorList>
            <person name="Davis E.W.II."/>
            <person name="Tabima J.F."/>
            <person name="Weisberg A.J."/>
            <person name="Lopes L.D."/>
            <person name="Wiseman M.S."/>
            <person name="Wiseman M.S."/>
            <person name="Pupko T."/>
            <person name="Belcher M.S."/>
            <person name="Sechler A.J."/>
            <person name="Tancos M.A."/>
            <person name="Schroeder B.K."/>
            <person name="Murray T.D."/>
            <person name="Luster D.G."/>
            <person name="Schneider W.L."/>
            <person name="Rogers E."/>
            <person name="Andreote F.D."/>
            <person name="Grunwald N.J."/>
            <person name="Putnam M.L."/>
            <person name="Chang J.H."/>
        </authorList>
    </citation>
    <scope>NUCLEOTIDE SEQUENCE [LARGE SCALE GENOMIC DNA]</scope>
    <source>
        <strain evidence="5 6">AY1D6</strain>
    </source>
</reference>
<evidence type="ECO:0000259" key="4">
    <source>
        <dbReference type="PROSITE" id="PS50075"/>
    </source>
</evidence>
<evidence type="ECO:0000256" key="1">
    <source>
        <dbReference type="ARBA" id="ARBA00022450"/>
    </source>
</evidence>
<dbReference type="InterPro" id="IPR036736">
    <property type="entry name" value="ACP-like_sf"/>
</dbReference>
<dbReference type="SMART" id="SM00823">
    <property type="entry name" value="PKS_PP"/>
    <property type="match status" value="1"/>
</dbReference>
<organism evidence="5 6">
    <name type="scientific">Rathayibacter rathayi</name>
    <name type="common">Corynebacterium rathayi</name>
    <dbReference type="NCBI Taxonomy" id="33887"/>
    <lineage>
        <taxon>Bacteria</taxon>
        <taxon>Bacillati</taxon>
        <taxon>Actinomycetota</taxon>
        <taxon>Actinomycetes</taxon>
        <taxon>Micrococcales</taxon>
        <taxon>Microbacteriaceae</taxon>
        <taxon>Rathayibacter</taxon>
    </lineage>
</organism>
<gene>
    <name evidence="5" type="ORF">C5C40_05965</name>
</gene>
<dbReference type="PROSITE" id="PS00012">
    <property type="entry name" value="PHOSPHOPANTETHEINE"/>
    <property type="match status" value="1"/>
</dbReference>
<dbReference type="SUPFAM" id="SSF47336">
    <property type="entry name" value="ACP-like"/>
    <property type="match status" value="1"/>
</dbReference>
<dbReference type="InterPro" id="IPR029058">
    <property type="entry name" value="AB_hydrolase_fold"/>
</dbReference>
<dbReference type="PROSITE" id="PS50075">
    <property type="entry name" value="CARRIER"/>
    <property type="match status" value="1"/>
</dbReference>
<dbReference type="EMBL" id="PSVT01000008">
    <property type="protein sequence ID" value="PPH78116.1"/>
    <property type="molecule type" value="Genomic_DNA"/>
</dbReference>
<keyword evidence="6" id="KW-1185">Reference proteome</keyword>
<name>A0ABX5AEL1_RATRA</name>
<evidence type="ECO:0000256" key="3">
    <source>
        <dbReference type="ARBA" id="ARBA00022598"/>
    </source>
</evidence>
<dbReference type="Gene3D" id="3.30.300.30">
    <property type="match status" value="1"/>
</dbReference>